<name>A0A9Q3GBY4_9BASI</name>
<sequence>MTALLLETWTICQIDGGKSLYIIEEDLNKLSKKIAIVSKWITSRRPIWKNQIQEPMQTGAQHQHERKNSRQEVVIKLFIKDFPETSALFLGDGIMSDSEDALLESSSNTYSWRSSEAVKFLKLLNELYCQLGTIILCKRERRTKIEILIPASSWTDYGVIPLNIPSNLIWPEALYKLNAGEKIGLELWEIMNLTPELEAIINLTKKP</sequence>
<evidence type="ECO:0000313" key="1">
    <source>
        <dbReference type="EMBL" id="MBW0461978.1"/>
    </source>
</evidence>
<dbReference type="Proteomes" id="UP000765509">
    <property type="component" value="Unassembled WGS sequence"/>
</dbReference>
<protein>
    <submittedName>
        <fullName evidence="1">Uncharacterized protein</fullName>
    </submittedName>
</protein>
<dbReference type="EMBL" id="AVOT02000252">
    <property type="protein sequence ID" value="MBW0461978.1"/>
    <property type="molecule type" value="Genomic_DNA"/>
</dbReference>
<accession>A0A9Q3GBY4</accession>
<evidence type="ECO:0000313" key="2">
    <source>
        <dbReference type="Proteomes" id="UP000765509"/>
    </source>
</evidence>
<keyword evidence="2" id="KW-1185">Reference proteome</keyword>
<dbReference type="AlphaFoldDB" id="A0A9Q3GBY4"/>
<proteinExistence type="predicted"/>
<organism evidence="1 2">
    <name type="scientific">Austropuccinia psidii MF-1</name>
    <dbReference type="NCBI Taxonomy" id="1389203"/>
    <lineage>
        <taxon>Eukaryota</taxon>
        <taxon>Fungi</taxon>
        <taxon>Dikarya</taxon>
        <taxon>Basidiomycota</taxon>
        <taxon>Pucciniomycotina</taxon>
        <taxon>Pucciniomycetes</taxon>
        <taxon>Pucciniales</taxon>
        <taxon>Sphaerophragmiaceae</taxon>
        <taxon>Austropuccinia</taxon>
    </lineage>
</organism>
<reference evidence="1" key="1">
    <citation type="submission" date="2021-03" db="EMBL/GenBank/DDBJ databases">
        <title>Draft genome sequence of rust myrtle Austropuccinia psidii MF-1, a brazilian biotype.</title>
        <authorList>
            <person name="Quecine M.C."/>
            <person name="Pachon D.M.R."/>
            <person name="Bonatelli M.L."/>
            <person name="Correr F.H."/>
            <person name="Franceschini L.M."/>
            <person name="Leite T.F."/>
            <person name="Margarido G.R.A."/>
            <person name="Almeida C.A."/>
            <person name="Ferrarezi J.A."/>
            <person name="Labate C.A."/>
        </authorList>
    </citation>
    <scope>NUCLEOTIDE SEQUENCE</scope>
    <source>
        <strain evidence="1">MF-1</strain>
    </source>
</reference>
<comment type="caution">
    <text evidence="1">The sequence shown here is derived from an EMBL/GenBank/DDBJ whole genome shotgun (WGS) entry which is preliminary data.</text>
</comment>
<gene>
    <name evidence="1" type="ORF">O181_001693</name>
</gene>